<reference evidence="1 2" key="1">
    <citation type="journal article" date="2016" name="Nat. Commun.">
        <title>Extremotolerant tardigrade genome and improved radiotolerance of human cultured cells by tardigrade-unique protein.</title>
        <authorList>
            <person name="Hashimoto T."/>
            <person name="Horikawa D.D."/>
            <person name="Saito Y."/>
            <person name="Kuwahara H."/>
            <person name="Kozuka-Hata H."/>
            <person name="Shin-I T."/>
            <person name="Minakuchi Y."/>
            <person name="Ohishi K."/>
            <person name="Motoyama A."/>
            <person name="Aizu T."/>
            <person name="Enomoto A."/>
            <person name="Kondo K."/>
            <person name="Tanaka S."/>
            <person name="Hara Y."/>
            <person name="Koshikawa S."/>
            <person name="Sagara H."/>
            <person name="Miura T."/>
            <person name="Yokobori S."/>
            <person name="Miyagawa K."/>
            <person name="Suzuki Y."/>
            <person name="Kubo T."/>
            <person name="Oyama M."/>
            <person name="Kohara Y."/>
            <person name="Fujiyama A."/>
            <person name="Arakawa K."/>
            <person name="Katayama T."/>
            <person name="Toyoda A."/>
            <person name="Kunieda T."/>
        </authorList>
    </citation>
    <scope>NUCLEOTIDE SEQUENCE [LARGE SCALE GENOMIC DNA]</scope>
    <source>
        <strain evidence="1 2">YOKOZUNA-1</strain>
    </source>
</reference>
<proteinExistence type="predicted"/>
<name>A0A1D1W1Y8_RAMVA</name>
<dbReference type="InterPro" id="IPR009836">
    <property type="entry name" value="GRDP-like"/>
</dbReference>
<dbReference type="PANTHER" id="PTHR34365:SF7">
    <property type="entry name" value="GLYCINE-RICH DOMAIN-CONTAINING PROTEIN 1"/>
    <property type="match status" value="1"/>
</dbReference>
<dbReference type="STRING" id="947166.A0A1D1W1Y8"/>
<evidence type="ECO:0000313" key="1">
    <source>
        <dbReference type="EMBL" id="GAV07276.1"/>
    </source>
</evidence>
<dbReference type="AlphaFoldDB" id="A0A1D1W1Y8"/>
<dbReference type="Pfam" id="PF07173">
    <property type="entry name" value="GRDP-like"/>
    <property type="match status" value="1"/>
</dbReference>
<dbReference type="OrthoDB" id="2684236at2759"/>
<organism evidence="1 2">
    <name type="scientific">Ramazzottius varieornatus</name>
    <name type="common">Water bear</name>
    <name type="synonym">Tardigrade</name>
    <dbReference type="NCBI Taxonomy" id="947166"/>
    <lineage>
        <taxon>Eukaryota</taxon>
        <taxon>Metazoa</taxon>
        <taxon>Ecdysozoa</taxon>
        <taxon>Tardigrada</taxon>
        <taxon>Eutardigrada</taxon>
        <taxon>Parachela</taxon>
        <taxon>Hypsibioidea</taxon>
        <taxon>Ramazzottiidae</taxon>
        <taxon>Ramazzottius</taxon>
    </lineage>
</organism>
<gene>
    <name evidence="1" type="primary">RvY_17134-1</name>
    <name evidence="1" type="synonym">RvY_17134.1</name>
    <name evidence="1" type="ORF">RvY_17134</name>
</gene>
<evidence type="ECO:0000313" key="2">
    <source>
        <dbReference type="Proteomes" id="UP000186922"/>
    </source>
</evidence>
<comment type="caution">
    <text evidence="1">The sequence shown here is derived from an EMBL/GenBank/DDBJ whole genome shotgun (WGS) entry which is preliminary data.</text>
</comment>
<dbReference type="Proteomes" id="UP000186922">
    <property type="component" value="Unassembled WGS sequence"/>
</dbReference>
<dbReference type="EMBL" id="BDGG01000015">
    <property type="protein sequence ID" value="GAV07276.1"/>
    <property type="molecule type" value="Genomic_DNA"/>
</dbReference>
<accession>A0A1D1W1Y8</accession>
<sequence>MANQELDTRKQQRKLPWPEEWIWRVHRLHPVAYHNDCVKLLAAGVAIDKKIYNFIKTLNKVSRPSLRREFSVTFTSVGGHTHSAFVHSIDLVQAAVRQRDFLNKFRSHKLYTRDIGNNDSLYFVQLVQNYVSSLKLARKGDEIVPTFDIDLDWHSHMRRPVYYRTVSEAMCGFVLDHDDAIERNVLSNNFQKTADRWKEKYNMEYYQNADRKTIETTTYLSSCAVVVPVSGGGAIGGDSICGGGGGGCGGSDGGGGGGCGAGCGGCGG</sequence>
<dbReference type="PANTHER" id="PTHR34365">
    <property type="entry name" value="ENOLASE (DUF1399)"/>
    <property type="match status" value="1"/>
</dbReference>
<keyword evidence="2" id="KW-1185">Reference proteome</keyword>
<protein>
    <submittedName>
        <fullName evidence="1">Uncharacterized protein</fullName>
    </submittedName>
</protein>